<organism evidence="5 6">
    <name type="scientific">Roseiconus nitratireducens</name>
    <dbReference type="NCBI Taxonomy" id="2605748"/>
    <lineage>
        <taxon>Bacteria</taxon>
        <taxon>Pseudomonadati</taxon>
        <taxon>Planctomycetota</taxon>
        <taxon>Planctomycetia</taxon>
        <taxon>Pirellulales</taxon>
        <taxon>Pirellulaceae</taxon>
        <taxon>Roseiconus</taxon>
    </lineage>
</organism>
<dbReference type="Gene3D" id="2.60.120.260">
    <property type="entry name" value="Galactose-binding domain-like"/>
    <property type="match status" value="1"/>
</dbReference>
<keyword evidence="6" id="KW-1185">Reference proteome</keyword>
<gene>
    <name evidence="5" type="ORF">FYK55_27530</name>
</gene>
<accession>A0A5M6CTF9</accession>
<sequence length="870" mass="96920">MPNLKQSTASLWTSAFVVAILASSPCRGAEGSNPDGDFRPPAVPLVACDPYFSIWSQADTLQEVETTHWTGKPHRMSSLVRIDGQTHRLMGGTPDDVPAMQQTSVEVLPTRTIYQFSGSGVAITLTFMTPALPADLMMLSRPVTYLTYDVKATDDQTHQVEIYFDARGELASDLPMQPVEGEVVASEQSKSLKIGTVSQQVLGKRGDDLRIDWGYLYIAANKSSDAGLRFGSPKAVRDQFIESGELNDDPVDWPQQAGDVVGAVTLDLGKVDQDGASEYLVLAYDDLYSIEYMQHKLRPYWRKDGWDAADLIDRSVEDYASIRTDCQRFDDQLMNDLKAAGGQEYAEIAALAYRQCFAAGKFVADANGQPLQFCKENHSNGCIATSDVFYPMAPQFLLFGPTLTKSVLVPFMEYAASDRWTFPFAPHDLGTYPKANGQVYGGGERSAENQMPVEESGNMLILFGALAKMEGNADFAAKYWDQLSQWADYLRQKGFDPENQLCTDDFAGHMAHNVNLSAKAICGLGSYAMLCEMRGMNDQADRYRRVAAEYADKWMSAAKDGDHYRLAFDRPGTWSQKYNLVWDRLLNLNLFDESVYQTEMAYYRKVQNRFGLPLDNRSDYTKLDWVLWTATLTEDQEDFSALVHPVHRFLNQTPDRSPMTDWYFTSTAKKRGFTARPVVGGVFLKMLYDDSVWTSYANADRTEASGWAPMPIPPKVETLVPTSADANIAWSYTTELPAGNWYATDYDAGEWKSGSGGFGTPNTPGAVVGTRWDGRDIWIRRTFSLQSLPQQRVGLRLHHDEAAEVYLNGQRVAQLFGWSTEYELVEIPAEVLREGENVLAIHCHQTGGGQYIDCGLDTIVPVDAGSGESE</sequence>
<dbReference type="InterPro" id="IPR008979">
    <property type="entry name" value="Galactose-bd-like_sf"/>
</dbReference>
<dbReference type="Pfam" id="PF17168">
    <property type="entry name" value="DUF5127"/>
    <property type="match status" value="1"/>
</dbReference>
<feature type="domain" description="Glutaminase A N-terminal" evidence="4">
    <location>
        <begin position="110"/>
        <end position="336"/>
    </location>
</feature>
<dbReference type="InterPro" id="IPR008928">
    <property type="entry name" value="6-hairpin_glycosidase_sf"/>
</dbReference>
<evidence type="ECO:0000256" key="1">
    <source>
        <dbReference type="SAM" id="SignalP"/>
    </source>
</evidence>
<feature type="domain" description="DUF4964" evidence="2">
    <location>
        <begin position="35"/>
        <end position="92"/>
    </location>
</feature>
<keyword evidence="1" id="KW-0732">Signal</keyword>
<dbReference type="AlphaFoldDB" id="A0A5M6CTF9"/>
<reference evidence="5 6" key="1">
    <citation type="submission" date="2019-08" db="EMBL/GenBank/DDBJ databases">
        <authorList>
            <person name="Dhanesh K."/>
            <person name="Kumar G."/>
            <person name="Sasikala C."/>
            <person name="Venkata Ramana C."/>
        </authorList>
    </citation>
    <scope>NUCLEOTIDE SEQUENCE [LARGE SCALE GENOMIC DNA]</scope>
    <source>
        <strain evidence="5 6">JC645</strain>
    </source>
</reference>
<evidence type="ECO:0000313" key="5">
    <source>
        <dbReference type="EMBL" id="KAA5538537.1"/>
    </source>
</evidence>
<name>A0A5M6CTF9_9BACT</name>
<comment type="caution">
    <text evidence="5">The sequence shown here is derived from an EMBL/GenBank/DDBJ whole genome shotgun (WGS) entry which is preliminary data.</text>
</comment>
<feature type="chain" id="PRO_5024378492" evidence="1">
    <location>
        <begin position="29"/>
        <end position="870"/>
    </location>
</feature>
<feature type="signal peptide" evidence="1">
    <location>
        <begin position="1"/>
        <end position="28"/>
    </location>
</feature>
<feature type="domain" description="Glutaminase A central" evidence="3">
    <location>
        <begin position="342"/>
        <end position="685"/>
    </location>
</feature>
<dbReference type="Pfam" id="PF16334">
    <property type="entry name" value="DUF4964"/>
    <property type="match status" value="1"/>
</dbReference>
<evidence type="ECO:0000259" key="3">
    <source>
        <dbReference type="Pfam" id="PF16335"/>
    </source>
</evidence>
<proteinExistence type="predicted"/>
<dbReference type="SUPFAM" id="SSF49785">
    <property type="entry name" value="Galactose-binding domain-like"/>
    <property type="match status" value="1"/>
</dbReference>
<evidence type="ECO:0000259" key="4">
    <source>
        <dbReference type="Pfam" id="PF17168"/>
    </source>
</evidence>
<dbReference type="SUPFAM" id="SSF48208">
    <property type="entry name" value="Six-hairpin glycosidases"/>
    <property type="match status" value="1"/>
</dbReference>
<evidence type="ECO:0000259" key="2">
    <source>
        <dbReference type="Pfam" id="PF16334"/>
    </source>
</evidence>
<protein>
    <submittedName>
        <fullName evidence="5">DUF4965 domain-containing protein</fullName>
    </submittedName>
</protein>
<dbReference type="InterPro" id="IPR052743">
    <property type="entry name" value="Glutaminase_GtaA"/>
</dbReference>
<dbReference type="PANTHER" id="PTHR31987:SF1">
    <property type="entry name" value="GLUTAMINASE A"/>
    <property type="match status" value="1"/>
</dbReference>
<dbReference type="Pfam" id="PF16335">
    <property type="entry name" value="GtaA_6_Hairpin"/>
    <property type="match status" value="1"/>
</dbReference>
<dbReference type="InterPro" id="IPR032514">
    <property type="entry name" value="GtaA_central"/>
</dbReference>
<dbReference type="PANTHER" id="PTHR31987">
    <property type="entry name" value="GLUTAMINASE A-RELATED"/>
    <property type="match status" value="1"/>
</dbReference>
<evidence type="ECO:0000313" key="6">
    <source>
        <dbReference type="Proteomes" id="UP000324479"/>
    </source>
</evidence>
<dbReference type="EMBL" id="VWOX01000031">
    <property type="protein sequence ID" value="KAA5538537.1"/>
    <property type="molecule type" value="Genomic_DNA"/>
</dbReference>
<dbReference type="InterPro" id="IPR032515">
    <property type="entry name" value="DUF4964"/>
</dbReference>
<dbReference type="Proteomes" id="UP000324479">
    <property type="component" value="Unassembled WGS sequence"/>
</dbReference>
<dbReference type="GO" id="GO:0005975">
    <property type="term" value="P:carbohydrate metabolic process"/>
    <property type="evidence" value="ECO:0007669"/>
    <property type="project" value="InterPro"/>
</dbReference>
<dbReference type="InterPro" id="IPR033433">
    <property type="entry name" value="GtaA_N"/>
</dbReference>